<dbReference type="PANTHER" id="PTHR30332:SF17">
    <property type="entry name" value="TYPE IV PILIATION SYSTEM PROTEIN DR_0774-RELATED"/>
    <property type="match status" value="1"/>
</dbReference>
<dbReference type="AlphaFoldDB" id="A0A1I7E8T6"/>
<feature type="compositionally biased region" description="Low complexity" evidence="2">
    <location>
        <begin position="596"/>
        <end position="605"/>
    </location>
</feature>
<feature type="domain" description="Type II/III secretion system secretin-like" evidence="3">
    <location>
        <begin position="355"/>
        <end position="522"/>
    </location>
</feature>
<reference evidence="5 6" key="1">
    <citation type="submission" date="2016-10" db="EMBL/GenBank/DDBJ databases">
        <authorList>
            <person name="de Groot N.N."/>
        </authorList>
    </citation>
    <scope>NUCLEOTIDE SEQUENCE [LARGE SCALE GENOMIC DNA]</scope>
    <source>
        <strain evidence="5 6">LMG 27731</strain>
    </source>
</reference>
<evidence type="ECO:0000256" key="1">
    <source>
        <dbReference type="RuleBase" id="RU004003"/>
    </source>
</evidence>
<accession>A0A1I7E8T6</accession>
<evidence type="ECO:0000313" key="6">
    <source>
        <dbReference type="Proteomes" id="UP000198844"/>
    </source>
</evidence>
<protein>
    <submittedName>
        <fullName evidence="5">Pilus assembly protein CpaC</fullName>
    </submittedName>
</protein>
<evidence type="ECO:0000313" key="5">
    <source>
        <dbReference type="EMBL" id="SFU20358.1"/>
    </source>
</evidence>
<evidence type="ECO:0000259" key="4">
    <source>
        <dbReference type="Pfam" id="PF13629"/>
    </source>
</evidence>
<dbReference type="GO" id="GO:0009306">
    <property type="term" value="P:protein secretion"/>
    <property type="evidence" value="ECO:0007669"/>
    <property type="project" value="InterPro"/>
</dbReference>
<dbReference type="GO" id="GO:0015627">
    <property type="term" value="C:type II protein secretion system complex"/>
    <property type="evidence" value="ECO:0007669"/>
    <property type="project" value="TreeGrafter"/>
</dbReference>
<feature type="compositionally biased region" description="Low complexity" evidence="2">
    <location>
        <begin position="621"/>
        <end position="641"/>
    </location>
</feature>
<dbReference type="InterPro" id="IPR050810">
    <property type="entry name" value="Bact_Secretion_Sys_Channel"/>
</dbReference>
<dbReference type="Proteomes" id="UP000198844">
    <property type="component" value="Unassembled WGS sequence"/>
</dbReference>
<dbReference type="PANTHER" id="PTHR30332">
    <property type="entry name" value="PROBABLE GENERAL SECRETION PATHWAY PROTEIN D"/>
    <property type="match status" value="1"/>
</dbReference>
<dbReference type="InterPro" id="IPR004846">
    <property type="entry name" value="T2SS/T3SS_dom"/>
</dbReference>
<dbReference type="PRINTS" id="PR00811">
    <property type="entry name" value="BCTERIALGSPD"/>
</dbReference>
<comment type="similarity">
    <text evidence="1">Belongs to the bacterial secretin family.</text>
</comment>
<feature type="region of interest" description="Disordered" evidence="2">
    <location>
        <begin position="596"/>
        <end position="672"/>
    </location>
</feature>
<dbReference type="Pfam" id="PF13629">
    <property type="entry name" value="T2SS-T3SS_pil_N"/>
    <property type="match status" value="1"/>
</dbReference>
<dbReference type="RefSeq" id="WP_244179430.1">
    <property type="nucleotide sequence ID" value="NZ_FPBH01000015.1"/>
</dbReference>
<dbReference type="InterPro" id="IPR032789">
    <property type="entry name" value="T2SS-T3SS_pil_N"/>
</dbReference>
<dbReference type="Pfam" id="PF00263">
    <property type="entry name" value="Secretin"/>
    <property type="match status" value="1"/>
</dbReference>
<feature type="region of interest" description="Disordered" evidence="2">
    <location>
        <begin position="557"/>
        <end position="584"/>
    </location>
</feature>
<feature type="region of interest" description="Disordered" evidence="2">
    <location>
        <begin position="1"/>
        <end position="31"/>
    </location>
</feature>
<proteinExistence type="inferred from homology"/>
<feature type="compositionally biased region" description="Low complexity" evidence="2">
    <location>
        <begin position="557"/>
        <end position="580"/>
    </location>
</feature>
<evidence type="ECO:0000259" key="3">
    <source>
        <dbReference type="Pfam" id="PF00263"/>
    </source>
</evidence>
<feature type="domain" description="Pilus formation protein N-terminal" evidence="4">
    <location>
        <begin position="115"/>
        <end position="183"/>
    </location>
</feature>
<gene>
    <name evidence="5" type="ORF">SAMN05192563_10156</name>
</gene>
<dbReference type="InterPro" id="IPR001775">
    <property type="entry name" value="GspD/PilQ"/>
</dbReference>
<organism evidence="5 6">
    <name type="scientific">Paraburkholderia aspalathi</name>
    <dbReference type="NCBI Taxonomy" id="1324617"/>
    <lineage>
        <taxon>Bacteria</taxon>
        <taxon>Pseudomonadati</taxon>
        <taxon>Pseudomonadota</taxon>
        <taxon>Betaproteobacteria</taxon>
        <taxon>Burkholderiales</taxon>
        <taxon>Burkholderiaceae</taxon>
        <taxon>Paraburkholderia</taxon>
    </lineage>
</organism>
<feature type="compositionally biased region" description="Low complexity" evidence="2">
    <location>
        <begin position="654"/>
        <end position="672"/>
    </location>
</feature>
<sequence length="672" mass="67756">MNARTNQRARAPQDPLGPGESRGLHSRSPRGRTRIAEACTCVVVGLYLSMLPVAQAAGQNAAANVPGLPDMPLTVASNGAVHLTIAATGMSGGASSGGAAQASRGPNCSGPVAEHTSVTIPVGKSAMVDVREPVRSRTVGNPSIVQAMLVSPQTLYLLGSDVGTTNMIVQGRSGSCTIIDVSVGADPGGLQQTLAALMPEETGIQVKTAADTLVLTGTVTDAVKAERVMELARAFVARPTTALQGGAQMGSGPLPIGAAPRAMGASAPAPALGGGSGERIINMMHVAAPQQVMLEVKVAEVSKTLIDQLGVAANIQGGIGSWSFGLLANYLSGGLSALTASKANNLPLNLAVDAQKTDQLVKILAEPNLMAISGQEASFLAGGKVYIPVPQSNGAGGTTIVLQEEQYGVGLTFTPTVLEGGRINLKVSPEVSELSSTGVVVTAGNSNTTSILPLITTRRASTTLQVFDGQSFAIGGLLKSNVTGSIKGLPGAAELPVLGALFRSTSYEQDKTELVFVVTPRLAKPLPQHYPLPTDGFSDANEGNVYLTGHMEGTKRAAPAAGATAPVAPNSPNAPSTPAAPDMPAAISQTPVVTTPVATPATSTQPLPPTQPKPGQDDRTPAPVAATTPARSSTATAGGASQQLTAVKPDPAHDAALVSQASAAGADSHAAR</sequence>
<name>A0A1I7E8T6_9BURK</name>
<evidence type="ECO:0000256" key="2">
    <source>
        <dbReference type="SAM" id="MobiDB-lite"/>
    </source>
</evidence>
<feature type="region of interest" description="Disordered" evidence="2">
    <location>
        <begin position="92"/>
        <end position="115"/>
    </location>
</feature>
<dbReference type="EMBL" id="FPBH01000015">
    <property type="protein sequence ID" value="SFU20358.1"/>
    <property type="molecule type" value="Genomic_DNA"/>
</dbReference>